<evidence type="ECO:0000256" key="5">
    <source>
        <dbReference type="ARBA" id="ARBA00022989"/>
    </source>
</evidence>
<evidence type="ECO:0000313" key="10">
    <source>
        <dbReference type="Proteomes" id="UP001596044"/>
    </source>
</evidence>
<evidence type="ECO:0000259" key="8">
    <source>
        <dbReference type="PROSITE" id="PS50928"/>
    </source>
</evidence>
<dbReference type="Pfam" id="PF00528">
    <property type="entry name" value="BPD_transp_1"/>
    <property type="match status" value="1"/>
</dbReference>
<evidence type="ECO:0000256" key="6">
    <source>
        <dbReference type="ARBA" id="ARBA00023136"/>
    </source>
</evidence>
<evidence type="ECO:0000256" key="3">
    <source>
        <dbReference type="ARBA" id="ARBA00022475"/>
    </source>
</evidence>
<keyword evidence="6 7" id="KW-0472">Membrane</keyword>
<protein>
    <submittedName>
        <fullName evidence="9">ABC transporter permease</fullName>
    </submittedName>
</protein>
<feature type="transmembrane region" description="Helical" evidence="7">
    <location>
        <begin position="196"/>
        <end position="216"/>
    </location>
</feature>
<feature type="transmembrane region" description="Helical" evidence="7">
    <location>
        <begin position="253"/>
        <end position="279"/>
    </location>
</feature>
<comment type="subcellular location">
    <subcellularLocation>
        <location evidence="1 7">Cell membrane</location>
        <topology evidence="1 7">Multi-pass membrane protein</topology>
    </subcellularLocation>
</comment>
<dbReference type="PROSITE" id="PS50928">
    <property type="entry name" value="ABC_TM1"/>
    <property type="match status" value="1"/>
</dbReference>
<keyword evidence="4 7" id="KW-0812">Transmembrane</keyword>
<dbReference type="Proteomes" id="UP001596044">
    <property type="component" value="Unassembled WGS sequence"/>
</dbReference>
<keyword evidence="2 7" id="KW-0813">Transport</keyword>
<evidence type="ECO:0000256" key="1">
    <source>
        <dbReference type="ARBA" id="ARBA00004651"/>
    </source>
</evidence>
<sequence length="332" mass="36637">MGFYKFLLSRVVTFLLVVFIGITTVFFVPRFLPSDPVEAMIGQMTSKSAFMDPKAVATLRETLNQSFGLEGSAFEQYLGFFKRVVITHDFGPSLANYPAPVNELIGRALPWTMGLLLTSTLISWVIGNAIGLLAGFRKNKMYSKALEAISIALYPIPYYIFALVLIMLFAYVLPIFPLSANFQGHGFTWPHIKSLIINSTLPALSMILVGTGWWVISMKTLSAGIAEEDYVHFARLKGLKESKIMSKYVLPNAALPQVTMLALQIGTIFNGALVTEILFGYPGVGTLIYSGILQADYNLIMGTITISIIAVAGATFIVDLLYPFLDPRVRYK</sequence>
<dbReference type="Pfam" id="PF19300">
    <property type="entry name" value="BPD_transp_1_N"/>
    <property type="match status" value="1"/>
</dbReference>
<comment type="caution">
    <text evidence="9">The sequence shown here is derived from an EMBL/GenBank/DDBJ whole genome shotgun (WGS) entry which is preliminary data.</text>
</comment>
<feature type="transmembrane region" description="Helical" evidence="7">
    <location>
        <begin position="111"/>
        <end position="136"/>
    </location>
</feature>
<organism evidence="9 10">
    <name type="scientific">Paenibacillus aestuarii</name>
    <dbReference type="NCBI Taxonomy" id="516965"/>
    <lineage>
        <taxon>Bacteria</taxon>
        <taxon>Bacillati</taxon>
        <taxon>Bacillota</taxon>
        <taxon>Bacilli</taxon>
        <taxon>Bacillales</taxon>
        <taxon>Paenibacillaceae</taxon>
        <taxon>Paenibacillus</taxon>
    </lineage>
</organism>
<keyword evidence="10" id="KW-1185">Reference proteome</keyword>
<dbReference type="PANTHER" id="PTHR30465">
    <property type="entry name" value="INNER MEMBRANE ABC TRANSPORTER"/>
    <property type="match status" value="1"/>
</dbReference>
<dbReference type="Gene3D" id="1.10.3720.10">
    <property type="entry name" value="MetI-like"/>
    <property type="match status" value="1"/>
</dbReference>
<reference evidence="10" key="1">
    <citation type="journal article" date="2019" name="Int. J. Syst. Evol. Microbiol.">
        <title>The Global Catalogue of Microorganisms (GCM) 10K type strain sequencing project: providing services to taxonomists for standard genome sequencing and annotation.</title>
        <authorList>
            <consortium name="The Broad Institute Genomics Platform"/>
            <consortium name="The Broad Institute Genome Sequencing Center for Infectious Disease"/>
            <person name="Wu L."/>
            <person name="Ma J."/>
        </authorList>
    </citation>
    <scope>NUCLEOTIDE SEQUENCE [LARGE SCALE GENOMIC DNA]</scope>
    <source>
        <strain evidence="10">KACC 11904</strain>
    </source>
</reference>
<dbReference type="RefSeq" id="WP_270879172.1">
    <property type="nucleotide sequence ID" value="NZ_JAQFVF010000023.1"/>
</dbReference>
<dbReference type="CDD" id="cd06261">
    <property type="entry name" value="TM_PBP2"/>
    <property type="match status" value="1"/>
</dbReference>
<feature type="transmembrane region" description="Helical" evidence="7">
    <location>
        <begin position="156"/>
        <end position="176"/>
    </location>
</feature>
<dbReference type="PANTHER" id="PTHR30465:SF55">
    <property type="entry name" value="OLIGOPEPTIDE ABC TRANSPORTER, PERMEASE PROTEIN"/>
    <property type="match status" value="1"/>
</dbReference>
<dbReference type="InterPro" id="IPR045621">
    <property type="entry name" value="BPD_transp_1_N"/>
</dbReference>
<feature type="transmembrane region" description="Helical" evidence="7">
    <location>
        <begin position="299"/>
        <end position="322"/>
    </location>
</feature>
<dbReference type="InterPro" id="IPR000515">
    <property type="entry name" value="MetI-like"/>
</dbReference>
<evidence type="ECO:0000256" key="2">
    <source>
        <dbReference type="ARBA" id="ARBA00022448"/>
    </source>
</evidence>
<evidence type="ECO:0000313" key="9">
    <source>
        <dbReference type="EMBL" id="MFC5452911.1"/>
    </source>
</evidence>
<keyword evidence="5 7" id="KW-1133">Transmembrane helix</keyword>
<feature type="transmembrane region" description="Helical" evidence="7">
    <location>
        <begin position="7"/>
        <end position="28"/>
    </location>
</feature>
<feature type="domain" description="ABC transmembrane type-1" evidence="8">
    <location>
        <begin position="109"/>
        <end position="322"/>
    </location>
</feature>
<gene>
    <name evidence="9" type="ORF">ACFPOG_32385</name>
</gene>
<dbReference type="InterPro" id="IPR035906">
    <property type="entry name" value="MetI-like_sf"/>
</dbReference>
<evidence type="ECO:0000256" key="7">
    <source>
        <dbReference type="RuleBase" id="RU363032"/>
    </source>
</evidence>
<name>A0ABW0KJZ7_9BACL</name>
<evidence type="ECO:0000256" key="4">
    <source>
        <dbReference type="ARBA" id="ARBA00022692"/>
    </source>
</evidence>
<accession>A0ABW0KJZ7</accession>
<proteinExistence type="inferred from homology"/>
<comment type="similarity">
    <text evidence="7">Belongs to the binding-protein-dependent transport system permease family.</text>
</comment>
<keyword evidence="3" id="KW-1003">Cell membrane</keyword>
<dbReference type="EMBL" id="JBHSMJ010000065">
    <property type="protein sequence ID" value="MFC5452911.1"/>
    <property type="molecule type" value="Genomic_DNA"/>
</dbReference>
<dbReference type="SUPFAM" id="SSF161098">
    <property type="entry name" value="MetI-like"/>
    <property type="match status" value="1"/>
</dbReference>